<dbReference type="Proteomes" id="UP000076947">
    <property type="component" value="Unassembled WGS sequence"/>
</dbReference>
<evidence type="ECO:0000313" key="3">
    <source>
        <dbReference type="EMBL" id="OAH32661.1"/>
    </source>
</evidence>
<comment type="caution">
    <text evidence="3">The sequence shown here is derived from an EMBL/GenBank/DDBJ whole genome shotgun (WGS) entry which is preliminary data.</text>
</comment>
<sequence length="234" mass="25601">MAARLLGVKKFGAMSLILSTAMLSACSFAEVSPEAEGLQSEPVRIEVDSDNPEEVVLGEIYRGSLEIQDRDAEIVPSGEGNFRVGCTGKILWENDPQRAQELETAFAAEEDFDGRDYNAVTHEEMMGSMPTDWTTNDPSGATWCDDFDEVDIPMNIVPIYQKNLLGRSDRYEVNSVTKYITNTDLQELVDASRTTPVRDVVEQWILTSVAGGGNLDTGDAVSDDSDSGSDKESN</sequence>
<evidence type="ECO:0000256" key="1">
    <source>
        <dbReference type="SAM" id="MobiDB-lite"/>
    </source>
</evidence>
<gene>
    <name evidence="3" type="ORF">AYJ05_03110</name>
</gene>
<evidence type="ECO:0000313" key="4">
    <source>
        <dbReference type="Proteomes" id="UP000076947"/>
    </source>
</evidence>
<dbReference type="OrthoDB" id="4423830at2"/>
<accession>A0A177IWK0</accession>
<keyword evidence="2" id="KW-0732">Signal</keyword>
<keyword evidence="4" id="KW-1185">Reference proteome</keyword>
<dbReference type="AlphaFoldDB" id="A0A177IWK0"/>
<dbReference type="EMBL" id="LSTQ01000001">
    <property type="protein sequence ID" value="OAH32661.1"/>
    <property type="molecule type" value="Genomic_DNA"/>
</dbReference>
<reference evidence="4" key="1">
    <citation type="submission" date="2016-02" db="EMBL/GenBank/DDBJ databases">
        <authorList>
            <person name="Kaur G."/>
            <person name="Nair G.R."/>
            <person name="Mayilraj S."/>
        </authorList>
    </citation>
    <scope>NUCLEOTIDE SEQUENCE [LARGE SCALE GENOMIC DNA]</scope>
    <source>
        <strain evidence="4">GA-15</strain>
    </source>
</reference>
<protein>
    <submittedName>
        <fullName evidence="3">Uncharacterized protein</fullName>
    </submittedName>
</protein>
<name>A0A177IWK0_9CORY</name>
<feature type="region of interest" description="Disordered" evidence="1">
    <location>
        <begin position="212"/>
        <end position="234"/>
    </location>
</feature>
<feature type="signal peptide" evidence="2">
    <location>
        <begin position="1"/>
        <end position="29"/>
    </location>
</feature>
<feature type="chain" id="PRO_5030023764" evidence="2">
    <location>
        <begin position="30"/>
        <end position="234"/>
    </location>
</feature>
<organism evidence="3 4">
    <name type="scientific">Corynebacterium stationis</name>
    <dbReference type="NCBI Taxonomy" id="1705"/>
    <lineage>
        <taxon>Bacteria</taxon>
        <taxon>Bacillati</taxon>
        <taxon>Actinomycetota</taxon>
        <taxon>Actinomycetes</taxon>
        <taxon>Mycobacteriales</taxon>
        <taxon>Corynebacteriaceae</taxon>
        <taxon>Corynebacterium</taxon>
    </lineage>
</organism>
<evidence type="ECO:0000256" key="2">
    <source>
        <dbReference type="SAM" id="SignalP"/>
    </source>
</evidence>
<dbReference type="PROSITE" id="PS51257">
    <property type="entry name" value="PROKAR_LIPOPROTEIN"/>
    <property type="match status" value="1"/>
</dbReference>
<proteinExistence type="predicted"/>
<dbReference type="STRING" id="1705.CA21670_07575"/>